<organism evidence="3">
    <name type="scientific">Ixodes ricinus</name>
    <name type="common">Common tick</name>
    <name type="synonym">Acarus ricinus</name>
    <dbReference type="NCBI Taxonomy" id="34613"/>
    <lineage>
        <taxon>Eukaryota</taxon>
        <taxon>Metazoa</taxon>
        <taxon>Ecdysozoa</taxon>
        <taxon>Arthropoda</taxon>
        <taxon>Chelicerata</taxon>
        <taxon>Arachnida</taxon>
        <taxon>Acari</taxon>
        <taxon>Parasitiformes</taxon>
        <taxon>Ixodida</taxon>
        <taxon>Ixodoidea</taxon>
        <taxon>Ixodidae</taxon>
        <taxon>Ixodinae</taxon>
        <taxon>Ixodes</taxon>
    </lineage>
</organism>
<dbReference type="PANTHER" id="PTHR15286">
    <property type="entry name" value="RAS-ASSOCIATING DOMAIN CONTAINING PROTEIN"/>
    <property type="match status" value="1"/>
</dbReference>
<dbReference type="PANTHER" id="PTHR15286:SF6">
    <property type="entry name" value="GH01133P"/>
    <property type="match status" value="1"/>
</dbReference>
<feature type="region of interest" description="Disordered" evidence="1">
    <location>
        <begin position="101"/>
        <end position="193"/>
    </location>
</feature>
<name>A0A131Y703_IXORI</name>
<feature type="compositionally biased region" description="Low complexity" evidence="1">
    <location>
        <begin position="344"/>
        <end position="353"/>
    </location>
</feature>
<dbReference type="GO" id="GO:0007165">
    <property type="term" value="P:signal transduction"/>
    <property type="evidence" value="ECO:0007669"/>
    <property type="project" value="InterPro"/>
</dbReference>
<reference evidence="3" key="1">
    <citation type="submission" date="2016-02" db="EMBL/GenBank/DDBJ databases">
        <title>RNAseq analyses of the midgut from blood- or serum-fed Ixodes ricinus ticks.</title>
        <authorList>
            <person name="Perner J."/>
            <person name="Provaznik J."/>
            <person name="Schrenkova J."/>
            <person name="Urbanova V."/>
            <person name="Ribeiro J.M."/>
            <person name="Kopacek P."/>
        </authorList>
    </citation>
    <scope>NUCLEOTIDE SEQUENCE</scope>
    <source>
        <tissue evidence="3">Gut</tissue>
    </source>
</reference>
<proteinExistence type="evidence at transcript level"/>
<feature type="region of interest" description="Disordered" evidence="1">
    <location>
        <begin position="256"/>
        <end position="277"/>
    </location>
</feature>
<dbReference type="SUPFAM" id="SSF54236">
    <property type="entry name" value="Ubiquitin-like"/>
    <property type="match status" value="1"/>
</dbReference>
<feature type="compositionally biased region" description="Polar residues" evidence="1">
    <location>
        <begin position="439"/>
        <end position="450"/>
    </location>
</feature>
<feature type="compositionally biased region" description="Basic and acidic residues" evidence="1">
    <location>
        <begin position="360"/>
        <end position="370"/>
    </location>
</feature>
<dbReference type="InterPro" id="IPR000159">
    <property type="entry name" value="RA_dom"/>
</dbReference>
<feature type="domain" description="Ras-associating" evidence="2">
    <location>
        <begin position="1"/>
        <end position="83"/>
    </location>
</feature>
<dbReference type="Pfam" id="PF21712">
    <property type="entry name" value="RASSF8-10_RA"/>
    <property type="match status" value="1"/>
</dbReference>
<feature type="region of interest" description="Disordered" evidence="1">
    <location>
        <begin position="431"/>
        <end position="450"/>
    </location>
</feature>
<accession>A0A131Y703</accession>
<evidence type="ECO:0000313" key="3">
    <source>
        <dbReference type="EMBL" id="JAP75263.1"/>
    </source>
</evidence>
<dbReference type="InterPro" id="IPR048945">
    <property type="entry name" value="RASSF8/10_RA"/>
</dbReference>
<feature type="region of interest" description="Disordered" evidence="1">
    <location>
        <begin position="344"/>
        <end position="370"/>
    </location>
</feature>
<dbReference type="SMART" id="SM00314">
    <property type="entry name" value="RA"/>
    <property type="match status" value="1"/>
</dbReference>
<dbReference type="InterPro" id="IPR029071">
    <property type="entry name" value="Ubiquitin-like_domsf"/>
</dbReference>
<protein>
    <submittedName>
        <fullName evidence="3">Putative signal transduction</fullName>
    </submittedName>
</protein>
<dbReference type="InterPro" id="IPR033593">
    <property type="entry name" value="N-RASSF"/>
</dbReference>
<dbReference type="AlphaFoldDB" id="A0A131Y703"/>
<evidence type="ECO:0000256" key="1">
    <source>
        <dbReference type="SAM" id="MobiDB-lite"/>
    </source>
</evidence>
<dbReference type="Gene3D" id="3.10.20.90">
    <property type="entry name" value="Phosphatidylinositol 3-kinase Catalytic Subunit, Chain A, domain 1"/>
    <property type="match status" value="1"/>
</dbReference>
<evidence type="ECO:0000259" key="2">
    <source>
        <dbReference type="PROSITE" id="PS50200"/>
    </source>
</evidence>
<dbReference type="PROSITE" id="PS50200">
    <property type="entry name" value="RA"/>
    <property type="match status" value="1"/>
</dbReference>
<feature type="compositionally biased region" description="Low complexity" evidence="1">
    <location>
        <begin position="165"/>
        <end position="179"/>
    </location>
</feature>
<sequence length="450" mass="49979">MELRVWLEGGPQRVVCGVTDATTCQDVVYALAQATAQTGRFALVERCRRSERALAPSERPLRLLARWGRYAGDVRFLLRRCGPTGSAATLGPAALARKWDSSGTLPSTLRGAGVPPSQQEGGGRPRCPPPYDEAVTRLGQRFFQPSQPLLDKEGEEGGPLRKEAPPLQVVVPPVLQGPGDSPSAKRKLDLPEDPQQHQYRELVRLVSLQRERLHGQQEELSRCDAELSLWEDSRAARAEAERLERALLRGQAELERLEHGSSDAGPASESASGGTAPLQEQARLCQQEERTLRSELTLARSQLANCETRLLQCQQRLCQLGHEVAEEQRRRLLLEQQIQQQQQQNQLNNNNINSSMASRSADKATAEQLERELESLDSALEERRLVLDRLAQDLREANLQALSLADADHKHWLEAGGFYNRPGSTRKIVGSPRQLESAVPTNKNPNGVWV</sequence>
<dbReference type="EMBL" id="GEFM01000533">
    <property type="protein sequence ID" value="JAP75263.1"/>
    <property type="molecule type" value="mRNA"/>
</dbReference>